<dbReference type="InterPro" id="IPR052184">
    <property type="entry name" value="SDR_enzymes"/>
</dbReference>
<dbReference type="PANTHER" id="PTHR45458:SF3">
    <property type="entry name" value="CHAIN DEHYDROGENASE (ATSC), PUTATIVE-RELATED"/>
    <property type="match status" value="1"/>
</dbReference>
<evidence type="ECO:0000313" key="1">
    <source>
        <dbReference type="EMBL" id="OBT98014.1"/>
    </source>
</evidence>
<dbReference type="PRINTS" id="PR00081">
    <property type="entry name" value="GDHRDH"/>
</dbReference>
<keyword evidence="2" id="KW-1185">Reference proteome</keyword>
<dbReference type="InterPro" id="IPR036291">
    <property type="entry name" value="NAD(P)-bd_dom_sf"/>
</dbReference>
<gene>
    <name evidence="1" type="ORF">VE01_04005</name>
</gene>
<dbReference type="GeneID" id="28837391"/>
<dbReference type="AlphaFoldDB" id="A0A1B8GQB8"/>
<dbReference type="SUPFAM" id="SSF51735">
    <property type="entry name" value="NAD(P)-binding Rossmann-fold domains"/>
    <property type="match status" value="1"/>
</dbReference>
<dbReference type="PANTHER" id="PTHR45458">
    <property type="entry name" value="SHORT-CHAIN DEHYDROGENASE/REDUCTASE SDR"/>
    <property type="match status" value="1"/>
</dbReference>
<name>A0A1B8GQB8_9PEZI</name>
<dbReference type="InterPro" id="IPR002347">
    <property type="entry name" value="SDR_fam"/>
</dbReference>
<proteinExistence type="predicted"/>
<protein>
    <recommendedName>
        <fullName evidence="3">NAD(P)-binding protein</fullName>
    </recommendedName>
</protein>
<dbReference type="Gene3D" id="3.40.50.720">
    <property type="entry name" value="NAD(P)-binding Rossmann-like Domain"/>
    <property type="match status" value="1"/>
</dbReference>
<dbReference type="Pfam" id="PF00106">
    <property type="entry name" value="adh_short"/>
    <property type="match status" value="1"/>
</dbReference>
<dbReference type="RefSeq" id="XP_018131747.1">
    <property type="nucleotide sequence ID" value="XM_018273483.2"/>
</dbReference>
<reference evidence="2" key="2">
    <citation type="journal article" date="2018" name="Nat. Commun.">
        <title>Extreme sensitivity to ultraviolet light in the fungal pathogen causing white-nose syndrome of bats.</title>
        <authorList>
            <person name="Palmer J.M."/>
            <person name="Drees K.P."/>
            <person name="Foster J.T."/>
            <person name="Lindner D.L."/>
        </authorList>
    </citation>
    <scope>NUCLEOTIDE SEQUENCE [LARGE SCALE GENOMIC DNA]</scope>
    <source>
        <strain evidence="2">UAMH 10579</strain>
    </source>
</reference>
<evidence type="ECO:0000313" key="2">
    <source>
        <dbReference type="Proteomes" id="UP000091956"/>
    </source>
</evidence>
<evidence type="ECO:0008006" key="3">
    <source>
        <dbReference type="Google" id="ProtNLM"/>
    </source>
</evidence>
<dbReference type="OrthoDB" id="7289984at2759"/>
<reference evidence="1 2" key="1">
    <citation type="submission" date="2016-03" db="EMBL/GenBank/DDBJ databases">
        <title>Comparative genomics of Pseudogymnoascus destructans, the fungus causing white-nose syndrome of bats.</title>
        <authorList>
            <person name="Palmer J.M."/>
            <person name="Drees K.P."/>
            <person name="Foster J.T."/>
            <person name="Lindner D.L."/>
        </authorList>
    </citation>
    <scope>NUCLEOTIDE SEQUENCE [LARGE SCALE GENOMIC DNA]</scope>
    <source>
        <strain evidence="1 2">UAMH 10579</strain>
    </source>
</reference>
<dbReference type="EMBL" id="KV460219">
    <property type="protein sequence ID" value="OBT98014.1"/>
    <property type="molecule type" value="Genomic_DNA"/>
</dbReference>
<dbReference type="Proteomes" id="UP000091956">
    <property type="component" value="Unassembled WGS sequence"/>
</dbReference>
<organism evidence="1 2">
    <name type="scientific">Pseudogymnoascus verrucosus</name>
    <dbReference type="NCBI Taxonomy" id="342668"/>
    <lineage>
        <taxon>Eukaryota</taxon>
        <taxon>Fungi</taxon>
        <taxon>Dikarya</taxon>
        <taxon>Ascomycota</taxon>
        <taxon>Pezizomycotina</taxon>
        <taxon>Leotiomycetes</taxon>
        <taxon>Thelebolales</taxon>
        <taxon>Thelebolaceae</taxon>
        <taxon>Pseudogymnoascus</taxon>
    </lineage>
</organism>
<sequence>MPSYVVVGASRGLGYEWLRFLSQDPSNAVIGLARTPGPVEAQLAADKITNVRIFKADMLDHRSLTIAASEVSEVTNNSLDHLIVNGAYLGPDASFITPTEFVGQEDLLRREFIKNLDVNVIGVIHSINAFIPLIRKGTTKKITVISTGLADLELAQKANIAFSVLYSSTKAATNMVVAKYSAELRGEGIILLALSPGVVDTATGPPPPEHIPRMQEMGAEFANIYPHFKGPITPAQSVPLMKKVIDNMTIEDSGAFLSHLGSKEWL</sequence>
<dbReference type="GO" id="GO:0016616">
    <property type="term" value="F:oxidoreductase activity, acting on the CH-OH group of donors, NAD or NADP as acceptor"/>
    <property type="evidence" value="ECO:0007669"/>
    <property type="project" value="TreeGrafter"/>
</dbReference>
<accession>A0A1B8GQB8</accession>